<evidence type="ECO:0000313" key="3">
    <source>
        <dbReference type="EMBL" id="MCG7503832.1"/>
    </source>
</evidence>
<dbReference type="EMBL" id="JAKREW010000001">
    <property type="protein sequence ID" value="MCG7503832.1"/>
    <property type="molecule type" value="Genomic_DNA"/>
</dbReference>
<evidence type="ECO:0000256" key="1">
    <source>
        <dbReference type="SAM" id="MobiDB-lite"/>
    </source>
</evidence>
<reference evidence="3 4" key="1">
    <citation type="submission" date="2022-02" db="EMBL/GenBank/DDBJ databases">
        <title>Draft genome sequence of Mezorhizobium retamae strain IRAMC:0171 isolated from Retama raetam nodules.</title>
        <authorList>
            <person name="Bengaied R."/>
            <person name="Sbissi I."/>
            <person name="Huber K."/>
            <person name="Ghodbane F."/>
            <person name="Nouioui I."/>
            <person name="Tarhouni M."/>
            <person name="Gtari M."/>
        </authorList>
    </citation>
    <scope>NUCLEOTIDE SEQUENCE [LARGE SCALE GENOMIC DNA]</scope>
    <source>
        <strain evidence="3 4">IRAMC:0171</strain>
    </source>
</reference>
<evidence type="ECO:0000256" key="2">
    <source>
        <dbReference type="SAM" id="Phobius"/>
    </source>
</evidence>
<proteinExistence type="predicted"/>
<dbReference type="Proteomes" id="UP001201701">
    <property type="component" value="Unassembled WGS sequence"/>
</dbReference>
<keyword evidence="2" id="KW-0812">Transmembrane</keyword>
<feature type="transmembrane region" description="Helical" evidence="2">
    <location>
        <begin position="160"/>
        <end position="179"/>
    </location>
</feature>
<feature type="transmembrane region" description="Helical" evidence="2">
    <location>
        <begin position="185"/>
        <end position="203"/>
    </location>
</feature>
<dbReference type="RefSeq" id="WP_239361771.1">
    <property type="nucleotide sequence ID" value="NZ_JAKREW010000001.1"/>
</dbReference>
<evidence type="ECO:0008006" key="5">
    <source>
        <dbReference type="Google" id="ProtNLM"/>
    </source>
</evidence>
<keyword evidence="4" id="KW-1185">Reference proteome</keyword>
<evidence type="ECO:0000313" key="4">
    <source>
        <dbReference type="Proteomes" id="UP001201701"/>
    </source>
</evidence>
<keyword evidence="2" id="KW-1133">Transmembrane helix</keyword>
<gene>
    <name evidence="3" type="ORF">L4923_02245</name>
</gene>
<feature type="region of interest" description="Disordered" evidence="1">
    <location>
        <begin position="207"/>
        <end position="236"/>
    </location>
</feature>
<protein>
    <recommendedName>
        <fullName evidence="5">TIGR04222 domain-containing membrane protein</fullName>
    </recommendedName>
</protein>
<accession>A0ABS9Q8V1</accession>
<sequence length="236" mass="25969">MRKPSDPELWNRIQAYDLDYPSVSLPFSARLAQENGWTLEFSRQAIEEYKKFIYLICVSNETLTPSQEVDEVWHLHLVYTREYWDDFCAATLGREIHHTPTEGGAAEDIRFRYAYQRTKERYAEEFNTEPPSDIWPTPELRFNEATQNGNASSTILGIDIPLILAGLLLLIALALVVTSEGGQSSVAMVFSLVAVAIMAVEYLSPSKGRRKKSDSNSGCGGGGGCGSSCGGGCGGD</sequence>
<feature type="compositionally biased region" description="Gly residues" evidence="1">
    <location>
        <begin position="218"/>
        <end position="236"/>
    </location>
</feature>
<organism evidence="3 4">
    <name type="scientific">Mesorhizobium retamae</name>
    <dbReference type="NCBI Taxonomy" id="2912854"/>
    <lineage>
        <taxon>Bacteria</taxon>
        <taxon>Pseudomonadati</taxon>
        <taxon>Pseudomonadota</taxon>
        <taxon>Alphaproteobacteria</taxon>
        <taxon>Hyphomicrobiales</taxon>
        <taxon>Phyllobacteriaceae</taxon>
        <taxon>Mesorhizobium</taxon>
    </lineage>
</organism>
<name>A0ABS9Q8V1_9HYPH</name>
<keyword evidence="2" id="KW-0472">Membrane</keyword>
<comment type="caution">
    <text evidence="3">The sequence shown here is derived from an EMBL/GenBank/DDBJ whole genome shotgun (WGS) entry which is preliminary data.</text>
</comment>